<organism evidence="2 3">
    <name type="scientific">Azospirillum picis</name>
    <dbReference type="NCBI Taxonomy" id="488438"/>
    <lineage>
        <taxon>Bacteria</taxon>
        <taxon>Pseudomonadati</taxon>
        <taxon>Pseudomonadota</taxon>
        <taxon>Alphaproteobacteria</taxon>
        <taxon>Rhodospirillales</taxon>
        <taxon>Azospirillaceae</taxon>
        <taxon>Azospirillum</taxon>
    </lineage>
</organism>
<gene>
    <name evidence="2" type="ORF">QO018_004945</name>
</gene>
<evidence type="ECO:0000256" key="1">
    <source>
        <dbReference type="SAM" id="MobiDB-lite"/>
    </source>
</evidence>
<keyword evidence="3" id="KW-1185">Reference proteome</keyword>
<sequence length="133" mass="14307">MFRPAGADQALGATRTPNGPAGRSIGEQRRATVGRQGGGRVFLFLEADDFARDHARHLAVGVVFREPPRSEPYGMVAKFERLYGNRWDLIEPRTSERSKTSTKADRPLSTPAGVVQGCGNGGGLRIGVEAMAL</sequence>
<evidence type="ECO:0000313" key="2">
    <source>
        <dbReference type="EMBL" id="MDQ0536054.1"/>
    </source>
</evidence>
<dbReference type="Gene3D" id="3.10.180.10">
    <property type="entry name" value="2,3-Dihydroxybiphenyl 1,2-Dioxygenase, domain 1"/>
    <property type="match status" value="1"/>
</dbReference>
<accession>A0ABU0MS64</accession>
<dbReference type="PANTHER" id="PTHR36437:SF2">
    <property type="entry name" value="GLYOXALASE_BLEOMYCIN RESISTANCE PROTEIN_DIOXYGENASE"/>
    <property type="match status" value="1"/>
</dbReference>
<dbReference type="EMBL" id="JAUSVU010000022">
    <property type="protein sequence ID" value="MDQ0536054.1"/>
    <property type="molecule type" value="Genomic_DNA"/>
</dbReference>
<dbReference type="Proteomes" id="UP001244552">
    <property type="component" value="Unassembled WGS sequence"/>
</dbReference>
<protein>
    <submittedName>
        <fullName evidence="2">Uncharacterized protein</fullName>
    </submittedName>
</protein>
<proteinExistence type="predicted"/>
<dbReference type="PANTHER" id="PTHR36437">
    <property type="entry name" value="GLYOXALASE/BLEOMYCIN RESISTANCE PROTEIN/DIOXYGENASE"/>
    <property type="match status" value="1"/>
</dbReference>
<reference evidence="2 3" key="1">
    <citation type="submission" date="2023-07" db="EMBL/GenBank/DDBJ databases">
        <title>Genomic Encyclopedia of Type Strains, Phase IV (KMG-IV): sequencing the most valuable type-strain genomes for metagenomic binning, comparative biology and taxonomic classification.</title>
        <authorList>
            <person name="Goeker M."/>
        </authorList>
    </citation>
    <scope>NUCLEOTIDE SEQUENCE [LARGE SCALE GENOMIC DNA]</scope>
    <source>
        <strain evidence="2 3">DSM 19922</strain>
    </source>
</reference>
<feature type="region of interest" description="Disordered" evidence="1">
    <location>
        <begin position="1"/>
        <end position="33"/>
    </location>
</feature>
<dbReference type="InterPro" id="IPR029068">
    <property type="entry name" value="Glyas_Bleomycin-R_OHBP_Dase"/>
</dbReference>
<name>A0ABU0MS64_9PROT</name>
<dbReference type="RefSeq" id="WP_209988451.1">
    <property type="nucleotide sequence ID" value="NZ_JAGINO010000024.1"/>
</dbReference>
<comment type="caution">
    <text evidence="2">The sequence shown here is derived from an EMBL/GenBank/DDBJ whole genome shotgun (WGS) entry which is preliminary data.</text>
</comment>
<evidence type="ECO:0000313" key="3">
    <source>
        <dbReference type="Proteomes" id="UP001244552"/>
    </source>
</evidence>
<dbReference type="SUPFAM" id="SSF54593">
    <property type="entry name" value="Glyoxalase/Bleomycin resistance protein/Dihydroxybiphenyl dioxygenase"/>
    <property type="match status" value="1"/>
</dbReference>